<accession>A0ACC2BFU3</accession>
<keyword evidence="2" id="KW-1185">Reference proteome</keyword>
<proteinExistence type="predicted"/>
<reference evidence="2" key="1">
    <citation type="journal article" date="2024" name="Proc. Natl. Acad. Sci. U.S.A.">
        <title>Extraordinary preservation of gene collinearity over three hundred million years revealed in homosporous lycophytes.</title>
        <authorList>
            <person name="Li C."/>
            <person name="Wickell D."/>
            <person name="Kuo L.Y."/>
            <person name="Chen X."/>
            <person name="Nie B."/>
            <person name="Liao X."/>
            <person name="Peng D."/>
            <person name="Ji J."/>
            <person name="Jenkins J."/>
            <person name="Williams M."/>
            <person name="Shu S."/>
            <person name="Plott C."/>
            <person name="Barry K."/>
            <person name="Rajasekar S."/>
            <person name="Grimwood J."/>
            <person name="Han X."/>
            <person name="Sun S."/>
            <person name="Hou Z."/>
            <person name="He W."/>
            <person name="Dai G."/>
            <person name="Sun C."/>
            <person name="Schmutz J."/>
            <person name="Leebens-Mack J.H."/>
            <person name="Li F.W."/>
            <person name="Wang L."/>
        </authorList>
    </citation>
    <scope>NUCLEOTIDE SEQUENCE [LARGE SCALE GENOMIC DNA]</scope>
    <source>
        <strain evidence="2">cv. PW_Plant_1</strain>
    </source>
</reference>
<dbReference type="Proteomes" id="UP001162992">
    <property type="component" value="Chromosome 15"/>
</dbReference>
<gene>
    <name evidence="1" type="ORF">O6H91_15G011700</name>
</gene>
<dbReference type="EMBL" id="CM055106">
    <property type="protein sequence ID" value="KAJ7528636.1"/>
    <property type="molecule type" value="Genomic_DNA"/>
</dbReference>
<name>A0ACC2BFU3_DIPCM</name>
<comment type="caution">
    <text evidence="1">The sequence shown here is derived from an EMBL/GenBank/DDBJ whole genome shotgun (WGS) entry which is preliminary data.</text>
</comment>
<evidence type="ECO:0000313" key="1">
    <source>
        <dbReference type="EMBL" id="KAJ7528636.1"/>
    </source>
</evidence>
<organism evidence="1 2">
    <name type="scientific">Diphasiastrum complanatum</name>
    <name type="common">Issler's clubmoss</name>
    <name type="synonym">Lycopodium complanatum</name>
    <dbReference type="NCBI Taxonomy" id="34168"/>
    <lineage>
        <taxon>Eukaryota</taxon>
        <taxon>Viridiplantae</taxon>
        <taxon>Streptophyta</taxon>
        <taxon>Embryophyta</taxon>
        <taxon>Tracheophyta</taxon>
        <taxon>Lycopodiopsida</taxon>
        <taxon>Lycopodiales</taxon>
        <taxon>Lycopodiaceae</taxon>
        <taxon>Lycopodioideae</taxon>
        <taxon>Diphasiastrum</taxon>
    </lineage>
</organism>
<sequence>MLPVLRVDLPTDIPVVGCELSPDAGLHFPDLHLPIYAMNESVPIDGHFIRFTWYRTQSDRGAAVCSIHPSEPATLQCLECSKRIFLVSKSYHCSTECFEDGWSYHRRMHWLFRESAAERHAPFGHRGVSGPPIPGPNWSGVNGPGNLDSFSSSVCISQQNSWVEVGQGKTYTPTAYDIGHVLKLECTAISASTWMPVGYVSTVITSEVIPAPSPTPRRMVPVSPVDGMVCMVAEERISASGTFTILSYNVLADLRATAQIFSYCPPWALLWGYRRQNLLREILGYRADIICLQEVQSNHYDEFFEPELEKNGYDAVYMRKTPEISTMSYFTMDGCATFYRSDLFKPFEKYNLEFNEAAQLLANGLHPAKRNVAISRWCKGNVAIVLVLEVLNLVHGANSSRASAKNHGQLQLLCVANTQIHSNPELKDVKLVQVHTLLKGLEKILAKTDIPMLVVGDFNSVPGSAPHKLLATGRVDPQHPDLSSDMFGMLCPSRLFHQLRLVSAYSSFAYLTGTGPDVEKQRNSIDSNNEPLFTNLKRDFRGTLDYIFYTEDSLGVEALLELLDEDILTIDRALPSPKWSSDHIALLAEFRFRRAHP</sequence>
<evidence type="ECO:0000313" key="2">
    <source>
        <dbReference type="Proteomes" id="UP001162992"/>
    </source>
</evidence>
<protein>
    <submittedName>
        <fullName evidence="1">Uncharacterized protein</fullName>
    </submittedName>
</protein>